<dbReference type="AlphaFoldDB" id="A0A212K6T2"/>
<accession>A0A212K6T2</accession>
<sequence length="84" mass="9776">MQCFFTMPEHHERHPARIAAPCIGAIASDKEITHENRFRHRRNAYSIPRVEWDERAMRALPPFPLDRFFGGKEARCRRDAATAG</sequence>
<evidence type="ECO:0000313" key="1">
    <source>
        <dbReference type="EMBL" id="SBW07423.1"/>
    </source>
</evidence>
<reference evidence="1" key="1">
    <citation type="submission" date="2016-04" db="EMBL/GenBank/DDBJ databases">
        <authorList>
            <person name="Evans L.H."/>
            <person name="Alamgir A."/>
            <person name="Owens N."/>
            <person name="Weber N.D."/>
            <person name="Virtaneva K."/>
            <person name="Barbian K."/>
            <person name="Babar A."/>
            <person name="Rosenke K."/>
        </authorList>
    </citation>
    <scope>NUCLEOTIDE SEQUENCE</scope>
    <source>
        <strain evidence="1">86</strain>
    </source>
</reference>
<protein>
    <submittedName>
        <fullName evidence="1">Uncharacterized protein</fullName>
    </submittedName>
</protein>
<name>A0A212K6T2_9DELT</name>
<organism evidence="1">
    <name type="scientific">uncultured delta proteobacterium</name>
    <dbReference type="NCBI Taxonomy" id="34034"/>
    <lineage>
        <taxon>Bacteria</taxon>
        <taxon>Deltaproteobacteria</taxon>
        <taxon>environmental samples</taxon>
    </lineage>
</organism>
<gene>
    <name evidence="1" type="ORF">KL86DPRO_30053</name>
</gene>
<dbReference type="EMBL" id="FLUQ01000003">
    <property type="protein sequence ID" value="SBW07423.1"/>
    <property type="molecule type" value="Genomic_DNA"/>
</dbReference>
<proteinExistence type="predicted"/>